<dbReference type="EMBL" id="JASCZI010120923">
    <property type="protein sequence ID" value="MED6157684.1"/>
    <property type="molecule type" value="Genomic_DNA"/>
</dbReference>
<accession>A0ABU6U9J7</accession>
<gene>
    <name evidence="1" type="ORF">PIB30_025628</name>
</gene>
<protein>
    <submittedName>
        <fullName evidence="1">Uncharacterized protein</fullName>
    </submittedName>
</protein>
<keyword evidence="2" id="KW-1185">Reference proteome</keyword>
<dbReference type="Proteomes" id="UP001341840">
    <property type="component" value="Unassembled WGS sequence"/>
</dbReference>
<organism evidence="1 2">
    <name type="scientific">Stylosanthes scabra</name>
    <dbReference type="NCBI Taxonomy" id="79078"/>
    <lineage>
        <taxon>Eukaryota</taxon>
        <taxon>Viridiplantae</taxon>
        <taxon>Streptophyta</taxon>
        <taxon>Embryophyta</taxon>
        <taxon>Tracheophyta</taxon>
        <taxon>Spermatophyta</taxon>
        <taxon>Magnoliopsida</taxon>
        <taxon>eudicotyledons</taxon>
        <taxon>Gunneridae</taxon>
        <taxon>Pentapetalae</taxon>
        <taxon>rosids</taxon>
        <taxon>fabids</taxon>
        <taxon>Fabales</taxon>
        <taxon>Fabaceae</taxon>
        <taxon>Papilionoideae</taxon>
        <taxon>50 kb inversion clade</taxon>
        <taxon>dalbergioids sensu lato</taxon>
        <taxon>Dalbergieae</taxon>
        <taxon>Pterocarpus clade</taxon>
        <taxon>Stylosanthes</taxon>
    </lineage>
</organism>
<proteinExistence type="predicted"/>
<comment type="caution">
    <text evidence="1">The sequence shown here is derived from an EMBL/GenBank/DDBJ whole genome shotgun (WGS) entry which is preliminary data.</text>
</comment>
<reference evidence="1 2" key="1">
    <citation type="journal article" date="2023" name="Plants (Basel)">
        <title>Bridging the Gap: Combining Genomics and Transcriptomics Approaches to Understand Stylosanthes scabra, an Orphan Legume from the Brazilian Caatinga.</title>
        <authorList>
            <person name="Ferreira-Neto J.R.C."/>
            <person name="da Silva M.D."/>
            <person name="Binneck E."/>
            <person name="de Melo N.F."/>
            <person name="da Silva R.H."/>
            <person name="de Melo A.L.T.M."/>
            <person name="Pandolfi V."/>
            <person name="Bustamante F.O."/>
            <person name="Brasileiro-Vidal A.C."/>
            <person name="Benko-Iseppon A.M."/>
        </authorList>
    </citation>
    <scope>NUCLEOTIDE SEQUENCE [LARGE SCALE GENOMIC DNA]</scope>
    <source>
        <tissue evidence="1">Leaves</tissue>
    </source>
</reference>
<name>A0ABU6U9J7_9FABA</name>
<sequence>MRAIYKWKLKLNDDEEIKCPWVAYASRDAEETCWQLKTFNNEHICPRKPKNKAANRKWLASKLVKKATTDARHAVYGDEASQYGLVRDYGEMLIKFKPRINN</sequence>
<evidence type="ECO:0000313" key="2">
    <source>
        <dbReference type="Proteomes" id="UP001341840"/>
    </source>
</evidence>
<evidence type="ECO:0000313" key="1">
    <source>
        <dbReference type="EMBL" id="MED6157684.1"/>
    </source>
</evidence>